<evidence type="ECO:0000256" key="1">
    <source>
        <dbReference type="SAM" id="Phobius"/>
    </source>
</evidence>
<evidence type="ECO:0000313" key="2">
    <source>
        <dbReference type="EMBL" id="OGG79751.1"/>
    </source>
</evidence>
<comment type="caution">
    <text evidence="2">The sequence shown here is derived from an EMBL/GenBank/DDBJ whole genome shotgun (WGS) entry which is preliminary data.</text>
</comment>
<dbReference type="Proteomes" id="UP000177372">
    <property type="component" value="Unassembled WGS sequence"/>
</dbReference>
<dbReference type="AlphaFoldDB" id="A0A1F6F1N6"/>
<gene>
    <name evidence="2" type="ORF">A3A39_04475</name>
</gene>
<keyword evidence="1" id="KW-0472">Membrane</keyword>
<organism evidence="2 3">
    <name type="scientific">Candidatus Kaiserbacteria bacterium RIFCSPLOWO2_01_FULL_54_13</name>
    <dbReference type="NCBI Taxonomy" id="1798512"/>
    <lineage>
        <taxon>Bacteria</taxon>
        <taxon>Candidatus Kaiseribacteriota</taxon>
    </lineage>
</organism>
<name>A0A1F6F1N6_9BACT</name>
<dbReference type="STRING" id="1798512.A3A39_04475"/>
<reference evidence="2 3" key="1">
    <citation type="journal article" date="2016" name="Nat. Commun.">
        <title>Thousands of microbial genomes shed light on interconnected biogeochemical processes in an aquifer system.</title>
        <authorList>
            <person name="Anantharaman K."/>
            <person name="Brown C.T."/>
            <person name="Hug L.A."/>
            <person name="Sharon I."/>
            <person name="Castelle C.J."/>
            <person name="Probst A.J."/>
            <person name="Thomas B.C."/>
            <person name="Singh A."/>
            <person name="Wilkins M.J."/>
            <person name="Karaoz U."/>
            <person name="Brodie E.L."/>
            <person name="Williams K.H."/>
            <person name="Hubbard S.S."/>
            <person name="Banfield J.F."/>
        </authorList>
    </citation>
    <scope>NUCLEOTIDE SEQUENCE [LARGE SCALE GENOMIC DNA]</scope>
</reference>
<protein>
    <submittedName>
        <fullName evidence="2">Uncharacterized protein</fullName>
    </submittedName>
</protein>
<evidence type="ECO:0000313" key="3">
    <source>
        <dbReference type="Proteomes" id="UP000177372"/>
    </source>
</evidence>
<keyword evidence="1" id="KW-0812">Transmembrane</keyword>
<keyword evidence="1" id="KW-1133">Transmembrane helix</keyword>
<sequence>MWAHTRDLWGYRHEPERLRILADFYWRVLLVLAVSIVVGAALYGGMKLLTALGSGEGEITLSPSGGGGAVLNRADLQATLEGFATRQAQYEFLKKNAPKIADPSK</sequence>
<proteinExistence type="predicted"/>
<accession>A0A1F6F1N6</accession>
<dbReference type="EMBL" id="MFLZ01000020">
    <property type="protein sequence ID" value="OGG79751.1"/>
    <property type="molecule type" value="Genomic_DNA"/>
</dbReference>
<feature type="transmembrane region" description="Helical" evidence="1">
    <location>
        <begin position="24"/>
        <end position="44"/>
    </location>
</feature>